<comment type="caution">
    <text evidence="3">The sequence shown here is derived from an EMBL/GenBank/DDBJ whole genome shotgun (WGS) entry which is preliminary data.</text>
</comment>
<accession>A0A2H0WR26</accession>
<dbReference type="Pfam" id="PF04294">
    <property type="entry name" value="VanW"/>
    <property type="match status" value="1"/>
</dbReference>
<name>A0A2H0WR26_9BACT</name>
<keyword evidence="1" id="KW-0812">Transmembrane</keyword>
<protein>
    <recommendedName>
        <fullName evidence="2">YoaR-like putative peptidoglycan binding domain-containing protein</fullName>
    </recommendedName>
</protein>
<dbReference type="PANTHER" id="PTHR35788:SF1">
    <property type="entry name" value="EXPORTED PROTEIN"/>
    <property type="match status" value="1"/>
</dbReference>
<feature type="transmembrane region" description="Helical" evidence="1">
    <location>
        <begin position="5"/>
        <end position="24"/>
    </location>
</feature>
<proteinExistence type="predicted"/>
<evidence type="ECO:0000256" key="1">
    <source>
        <dbReference type="SAM" id="Phobius"/>
    </source>
</evidence>
<dbReference type="AlphaFoldDB" id="A0A2H0WR26"/>
<dbReference type="PANTHER" id="PTHR35788">
    <property type="entry name" value="EXPORTED PROTEIN-RELATED"/>
    <property type="match status" value="1"/>
</dbReference>
<evidence type="ECO:0000313" key="3">
    <source>
        <dbReference type="EMBL" id="PIS15124.1"/>
    </source>
</evidence>
<dbReference type="InterPro" id="IPR052913">
    <property type="entry name" value="Glycopeptide_resist_protein"/>
</dbReference>
<gene>
    <name evidence="3" type="ORF">COT63_01615</name>
</gene>
<organism evidence="3 4">
    <name type="scientific">Candidatus Shapirobacteria bacterium CG09_land_8_20_14_0_10_38_17</name>
    <dbReference type="NCBI Taxonomy" id="1974884"/>
    <lineage>
        <taxon>Bacteria</taxon>
        <taxon>Candidatus Shapironibacteriota</taxon>
    </lineage>
</organism>
<dbReference type="Proteomes" id="UP000231282">
    <property type="component" value="Unassembled WGS sequence"/>
</dbReference>
<evidence type="ECO:0000313" key="4">
    <source>
        <dbReference type="Proteomes" id="UP000231282"/>
    </source>
</evidence>
<evidence type="ECO:0000259" key="2">
    <source>
        <dbReference type="Pfam" id="PF12229"/>
    </source>
</evidence>
<dbReference type="InterPro" id="IPR022029">
    <property type="entry name" value="YoaR-like_PG-bd"/>
</dbReference>
<dbReference type="Pfam" id="PF12229">
    <property type="entry name" value="PG_binding_4"/>
    <property type="match status" value="2"/>
</dbReference>
<feature type="domain" description="YoaR-like putative peptidoglycan binding" evidence="2">
    <location>
        <begin position="253"/>
        <end position="311"/>
    </location>
</feature>
<sequence length="578" mass="65346">MIKRIVITITVVTIIILILIPLTYELAYAEKIYPGVKIGQIDVGNKTPQTAKELFQTLINQNNQTLKIIHPISKQIWEIKPQEIDLTFNLENSMQSAYLVGRQGTLTKRLTDKKRAWEEKINILPTYSFNQEKLNGQIAIIAAAVSIPTVSPKISLENGQIIIDPGQPGQELDQRRLQILITNHIALFDQQIISLPIKTINPPPETKDIERIKNQANSLIGKSIQFKDGQNEIAVLKDKNLINLLRFSPVDFEEEIKKQIVDLAAKQDRESKDALFEFKNNRVVVFQQAQSGKKLNQEKTRLLLQEAIEELITEEGKTIEIILPLDIQSPRISTEEVNNLGIKELIGKGISYFRGSATTRLHNIQLASSRLNGLLIKPEEIFSFNQALGEISTITGYQKAYIIKEGRTILGDGGGVCQVSTTFFRAALNAGLPIIERTAHAYRVYYYEQESAAGIDATVFTPSPDLKIKNDTAAHILIQSKFLPQEYKLIFELYGTSDGRKTITANNRLWDIIPPPEPLYIDDPALPKDQTKQIDWAAWGGKAAFDWKVTRGNEILQERTFYSIYQPWQAVYLRGTKE</sequence>
<dbReference type="EMBL" id="PEZH01000028">
    <property type="protein sequence ID" value="PIS15124.1"/>
    <property type="molecule type" value="Genomic_DNA"/>
</dbReference>
<keyword evidence="1" id="KW-0472">Membrane</keyword>
<keyword evidence="1" id="KW-1133">Transmembrane helix</keyword>
<reference evidence="4" key="1">
    <citation type="submission" date="2017-09" db="EMBL/GenBank/DDBJ databases">
        <title>Depth-based differentiation of microbial function through sediment-hosted aquifers and enrichment of novel symbionts in the deep terrestrial subsurface.</title>
        <authorList>
            <person name="Probst A.J."/>
            <person name="Ladd B."/>
            <person name="Jarett J.K."/>
            <person name="Geller-Mcgrath D.E."/>
            <person name="Sieber C.M.K."/>
            <person name="Emerson J.B."/>
            <person name="Anantharaman K."/>
            <person name="Thomas B.C."/>
            <person name="Malmstrom R."/>
            <person name="Stieglmeier M."/>
            <person name="Klingl A."/>
            <person name="Woyke T."/>
            <person name="Ryan C.M."/>
            <person name="Banfield J.F."/>
        </authorList>
    </citation>
    <scope>NUCLEOTIDE SEQUENCE [LARGE SCALE GENOMIC DNA]</scope>
</reference>
<feature type="domain" description="YoaR-like putative peptidoglycan binding" evidence="2">
    <location>
        <begin position="77"/>
        <end position="177"/>
    </location>
</feature>
<dbReference type="InterPro" id="IPR007391">
    <property type="entry name" value="Vancomycin_resist_VanW"/>
</dbReference>